<comment type="caution">
    <text evidence="2">The sequence shown here is derived from an EMBL/GenBank/DDBJ whole genome shotgun (WGS) entry which is preliminary data.</text>
</comment>
<dbReference type="AlphaFoldDB" id="A0A7Z0CII6"/>
<accession>A0A7Z0CII6</accession>
<dbReference type="SUPFAM" id="SSF64518">
    <property type="entry name" value="Phase 1 flagellin"/>
    <property type="match status" value="1"/>
</dbReference>
<evidence type="ECO:0000256" key="1">
    <source>
        <dbReference type="SAM" id="MobiDB-lite"/>
    </source>
</evidence>
<organism evidence="2 3">
    <name type="scientific">Demequina lutea</name>
    <dbReference type="NCBI Taxonomy" id="431489"/>
    <lineage>
        <taxon>Bacteria</taxon>
        <taxon>Bacillati</taxon>
        <taxon>Actinomycetota</taxon>
        <taxon>Actinomycetes</taxon>
        <taxon>Micrococcales</taxon>
        <taxon>Demequinaceae</taxon>
        <taxon>Demequina</taxon>
    </lineage>
</organism>
<dbReference type="EMBL" id="JACBZO010000001">
    <property type="protein sequence ID" value="NYI40003.1"/>
    <property type="molecule type" value="Genomic_DNA"/>
</dbReference>
<keyword evidence="3" id="KW-1185">Reference proteome</keyword>
<reference evidence="2 3" key="1">
    <citation type="submission" date="2020-07" db="EMBL/GenBank/DDBJ databases">
        <title>Sequencing the genomes of 1000 actinobacteria strains.</title>
        <authorList>
            <person name="Klenk H.-P."/>
        </authorList>
    </citation>
    <scope>NUCLEOTIDE SEQUENCE [LARGE SCALE GENOMIC DNA]</scope>
    <source>
        <strain evidence="2 3">DSM 19970</strain>
    </source>
</reference>
<name>A0A7Z0CII6_9MICO</name>
<evidence type="ECO:0000313" key="2">
    <source>
        <dbReference type="EMBL" id="NYI40003.1"/>
    </source>
</evidence>
<dbReference type="Proteomes" id="UP000547973">
    <property type="component" value="Unassembled WGS sequence"/>
</dbReference>
<keyword evidence="2" id="KW-0966">Cell projection</keyword>
<proteinExistence type="predicted"/>
<evidence type="ECO:0000313" key="3">
    <source>
        <dbReference type="Proteomes" id="UP000547973"/>
    </source>
</evidence>
<keyword evidence="2" id="KW-0282">Flagellum</keyword>
<dbReference type="RefSeq" id="WP_238579446.1">
    <property type="nucleotide sequence ID" value="NZ_BBRC01000012.1"/>
</dbReference>
<gene>
    <name evidence="2" type="ORF">BKA03_000122</name>
</gene>
<sequence>MTHRMTQRIPQRNALANPPSNLSGASDARWSTAAKLQGTASSTSGIEDIDLAETILELNMQQVAYRGALGAAAKVLQPTLMEFLR</sequence>
<protein>
    <submittedName>
        <fullName evidence="2">Flagellar hook-associated protein 3 FlgL</fullName>
    </submittedName>
</protein>
<keyword evidence="2" id="KW-0969">Cilium</keyword>
<feature type="region of interest" description="Disordered" evidence="1">
    <location>
        <begin position="1"/>
        <end position="29"/>
    </location>
</feature>